<feature type="transmembrane region" description="Helical" evidence="5">
    <location>
        <begin position="405"/>
        <end position="433"/>
    </location>
</feature>
<dbReference type="GO" id="GO:0016020">
    <property type="term" value="C:membrane"/>
    <property type="evidence" value="ECO:0007669"/>
    <property type="project" value="UniProtKB-SubCell"/>
</dbReference>
<dbReference type="EMBL" id="KQ976574">
    <property type="protein sequence ID" value="KYM80310.1"/>
    <property type="molecule type" value="Genomic_DNA"/>
</dbReference>
<dbReference type="GO" id="GO:0005918">
    <property type="term" value="C:septate junction"/>
    <property type="evidence" value="ECO:0007669"/>
    <property type="project" value="TreeGrafter"/>
</dbReference>
<evidence type="ECO:0000256" key="4">
    <source>
        <dbReference type="ARBA" id="ARBA00023136"/>
    </source>
</evidence>
<keyword evidence="7" id="KW-1185">Reference proteome</keyword>
<dbReference type="PANTHER" id="PTHR21284">
    <property type="entry name" value="EG:80H7.2 PROTEIN"/>
    <property type="match status" value="1"/>
</dbReference>
<evidence type="ECO:0000256" key="3">
    <source>
        <dbReference type="ARBA" id="ARBA00022989"/>
    </source>
</evidence>
<keyword evidence="4 5" id="KW-0472">Membrane</keyword>
<feature type="transmembrane region" description="Helical" evidence="5">
    <location>
        <begin position="488"/>
        <end position="516"/>
    </location>
</feature>
<reference evidence="6 7" key="1">
    <citation type="submission" date="2015-09" db="EMBL/GenBank/DDBJ databases">
        <title>Atta colombica WGS genome.</title>
        <authorList>
            <person name="Nygaard S."/>
            <person name="Hu H."/>
            <person name="Boomsma J."/>
            <person name="Zhang G."/>
        </authorList>
    </citation>
    <scope>NUCLEOTIDE SEQUENCE [LARGE SCALE GENOMIC DNA]</scope>
    <source>
        <strain evidence="6">Treedump-2</strain>
        <tissue evidence="6">Whole body</tissue>
    </source>
</reference>
<dbReference type="STRING" id="520822.A0A195B7T7"/>
<comment type="subcellular location">
    <subcellularLocation>
        <location evidence="1">Membrane</location>
        <topology evidence="1">Multi-pass membrane protein</topology>
    </subcellularLocation>
</comment>
<dbReference type="InterPro" id="IPR004031">
    <property type="entry name" value="PMP22/EMP/MP20/Claudin"/>
</dbReference>
<dbReference type="Pfam" id="PF13903">
    <property type="entry name" value="Claudin_2"/>
    <property type="match status" value="3"/>
</dbReference>
<protein>
    <submittedName>
        <fullName evidence="6">Uncharacterized protein</fullName>
    </submittedName>
</protein>
<organism evidence="6 7">
    <name type="scientific">Atta colombica</name>
    <dbReference type="NCBI Taxonomy" id="520822"/>
    <lineage>
        <taxon>Eukaryota</taxon>
        <taxon>Metazoa</taxon>
        <taxon>Ecdysozoa</taxon>
        <taxon>Arthropoda</taxon>
        <taxon>Hexapoda</taxon>
        <taxon>Insecta</taxon>
        <taxon>Pterygota</taxon>
        <taxon>Neoptera</taxon>
        <taxon>Endopterygota</taxon>
        <taxon>Hymenoptera</taxon>
        <taxon>Apocrita</taxon>
        <taxon>Aculeata</taxon>
        <taxon>Formicoidea</taxon>
        <taxon>Formicidae</taxon>
        <taxon>Myrmicinae</taxon>
        <taxon>Atta</taxon>
    </lineage>
</organism>
<dbReference type="AlphaFoldDB" id="A0A195B7T7"/>
<keyword evidence="3 5" id="KW-1133">Transmembrane helix</keyword>
<evidence type="ECO:0000313" key="6">
    <source>
        <dbReference type="EMBL" id="KYM80310.1"/>
    </source>
</evidence>
<feature type="transmembrane region" description="Helical" evidence="5">
    <location>
        <begin position="94"/>
        <end position="113"/>
    </location>
</feature>
<name>A0A195B7T7_9HYME</name>
<dbReference type="PANTHER" id="PTHR21284:SF12">
    <property type="entry name" value="EG:80H7.2 PROTEIN"/>
    <property type="match status" value="1"/>
</dbReference>
<dbReference type="GO" id="GO:0019991">
    <property type="term" value="P:septate junction assembly"/>
    <property type="evidence" value="ECO:0007669"/>
    <property type="project" value="TreeGrafter"/>
</dbReference>
<feature type="transmembrane region" description="Helical" evidence="5">
    <location>
        <begin position="359"/>
        <end position="384"/>
    </location>
</feature>
<evidence type="ECO:0000256" key="5">
    <source>
        <dbReference type="SAM" id="Phobius"/>
    </source>
</evidence>
<proteinExistence type="predicted"/>
<dbReference type="Gene3D" id="1.20.140.150">
    <property type="match status" value="3"/>
</dbReference>
<evidence type="ECO:0000256" key="2">
    <source>
        <dbReference type="ARBA" id="ARBA00022692"/>
    </source>
</evidence>
<feature type="transmembrane region" description="Helical" evidence="5">
    <location>
        <begin position="317"/>
        <end position="339"/>
    </location>
</feature>
<evidence type="ECO:0000313" key="7">
    <source>
        <dbReference type="Proteomes" id="UP000078540"/>
    </source>
</evidence>
<feature type="transmembrane region" description="Helical" evidence="5">
    <location>
        <begin position="528"/>
        <end position="552"/>
    </location>
</feature>
<keyword evidence="2 5" id="KW-0812">Transmembrane</keyword>
<dbReference type="Proteomes" id="UP000078540">
    <property type="component" value="Unassembled WGS sequence"/>
</dbReference>
<sequence>MGKTRTGKAAVVCTAVAFVLVVIAFTTPNWLETDGKLDNPQFVKIGLWQVCFQGFQDPRHLYDTRFYGCWWVFEEEYYIIHDILLPDFFVATQFFFTLCFTLLLIGSFLTILYTCCSRQHDKYQLLLWAIGGNLTLAGICGVISVIIFGARGDGRDWMPNWEHNDISWSFALAVVGRSSTQSGDMKKRSLSGNVGVGVFLVGFICVCVAFGTPSWLVSDPRIVGAQLDRLGLWRHCFRSLPNPQESDAPRRFFVGCRWVYDPFTAGYSEIRGFLLPPFMIATQVFFTICFLLGLVSFFLILLFTLCCDPERKRYIELITAIGYLLLGSGISGGIAVIVFACFGNTNGWMPGHANNYLGWSFALAVIGSVLMLIASGLLLVEANVQRKKRDYLKESQMHKQDYHRASNAVVFGGGLSFVALFLLMMAFISPYWIESYQETFSSFKHMGLWEYCFEQFRYPYYQFDKQFDGCHHIFSQEYYVIREWLLPVWLMVVQTFVTLALMLSIFAFIVIALIWTRWPLRFVLHYEWILSSFVFVCDAAAGVLLFLAVSIFGGQCWRRDWLMYPNFNHLSWSYGLAVISFMIHTFAAFFLYLDARTGYRLRKESRNLVMQMQPNPQSQHAPSSRSGYV</sequence>
<dbReference type="GO" id="GO:0035151">
    <property type="term" value="P:regulation of tube size, open tracheal system"/>
    <property type="evidence" value="ECO:0007669"/>
    <property type="project" value="TreeGrafter"/>
</dbReference>
<feature type="transmembrane region" description="Helical" evidence="5">
    <location>
        <begin position="161"/>
        <end position="178"/>
    </location>
</feature>
<gene>
    <name evidence="6" type="ORF">ALC53_09404</name>
</gene>
<feature type="transmembrane region" description="Helical" evidence="5">
    <location>
        <begin position="190"/>
        <end position="211"/>
    </location>
</feature>
<feature type="transmembrane region" description="Helical" evidence="5">
    <location>
        <begin position="572"/>
        <end position="593"/>
    </location>
</feature>
<feature type="transmembrane region" description="Helical" evidence="5">
    <location>
        <begin position="125"/>
        <end position="149"/>
    </location>
</feature>
<evidence type="ECO:0000256" key="1">
    <source>
        <dbReference type="ARBA" id="ARBA00004141"/>
    </source>
</evidence>
<accession>A0A195B7T7</accession>
<feature type="transmembrane region" description="Helical" evidence="5">
    <location>
        <begin position="284"/>
        <end position="305"/>
    </location>
</feature>